<accession>A0A2U9QHU7</accession>
<dbReference type="EMBL" id="MH427217">
    <property type="protein sequence ID" value="AWU47142.1"/>
    <property type="molecule type" value="Genomic_DNA"/>
</dbReference>
<keyword evidence="4" id="KW-0244">Early protein</keyword>
<evidence type="ECO:0000256" key="6">
    <source>
        <dbReference type="ARBA" id="ARBA00023159"/>
    </source>
</evidence>
<evidence type="ECO:0000256" key="7">
    <source>
        <dbReference type="ARBA" id="ARBA00023163"/>
    </source>
</evidence>
<comment type="subunit">
    <text evidence="2">Heterodimer of a 45 kDa (A23R) and a 32 kDa (A8R) subunit to form the virus intermediate transcription factor (VITF)-3.</text>
</comment>
<comment type="similarity">
    <text evidence="10">Belongs to the orthopoxvirus OPG134 family.</text>
</comment>
<keyword evidence="5" id="KW-0805">Transcription regulation</keyword>
<dbReference type="Pfam" id="PF04745">
    <property type="entry name" value="Pox_A8"/>
    <property type="match status" value="1"/>
</dbReference>
<evidence type="ECO:0000256" key="1">
    <source>
        <dbReference type="ARBA" id="ARBA00003344"/>
    </source>
</evidence>
<evidence type="ECO:0000256" key="10">
    <source>
        <dbReference type="ARBA" id="ARBA00034740"/>
    </source>
</evidence>
<dbReference type="InterPro" id="IPR006834">
    <property type="entry name" value="Pox_A8"/>
</dbReference>
<evidence type="ECO:0000313" key="12">
    <source>
        <dbReference type="Proteomes" id="UP000249273"/>
    </source>
</evidence>
<comment type="function">
    <text evidence="1">Acts with RNA polymerase to initiate transcription from intermediate gene promoters.</text>
</comment>
<dbReference type="KEGG" id="vg:36841094"/>
<evidence type="ECO:0000256" key="8">
    <source>
        <dbReference type="ARBA" id="ARBA00030145"/>
    </source>
</evidence>
<dbReference type="RefSeq" id="YP_009480635.1">
    <property type="nucleotide sequence ID" value="NC_037656.1"/>
</dbReference>
<name>A0A2U9QHU7_9POXV</name>
<evidence type="ECO:0000256" key="5">
    <source>
        <dbReference type="ARBA" id="ARBA00023015"/>
    </source>
</evidence>
<evidence type="ECO:0000256" key="4">
    <source>
        <dbReference type="ARBA" id="ARBA00022518"/>
    </source>
</evidence>
<keyword evidence="12" id="KW-1185">Reference proteome</keyword>
<sequence length="289" mass="34008">MFESVPDYQLEATVELGDINVETTKSRTRESTGYISRGRRLFPQKTKNEERMLSLGFFLQRLSFLGHQEVMYLFKCVDSIQNVSITKKNNIIISPYIIVITMAAKGYKFTESVLELLLPELYNERSKRFKFTQQIRSVQEKLGYTQNDYYTYTFEDYYSMIVLMIRERSDGIFDIRNESVIVASLAEETYRFYFIQLKSNSVQWSISTGSLINQLVNTVLYVTLYMLERSLVEDSELICKLTIETPLPYKMLIQHIKQFSKLINEMKRLSSFNINKKDTETLSSFYELL</sequence>
<protein>
    <recommendedName>
        <fullName evidence="3">Intermediate transcription factor 3 small subunit</fullName>
    </recommendedName>
    <alternativeName>
        <fullName evidence="9">VITF-3 32 kDa subunit</fullName>
    </alternativeName>
    <alternativeName>
        <fullName evidence="8">VITF-3 small subunit</fullName>
    </alternativeName>
</protein>
<organism evidence="11">
    <name type="scientific">Sea otter poxvirus</name>
    <dbReference type="NCBI Taxonomy" id="1416741"/>
    <lineage>
        <taxon>Viruses</taxon>
        <taxon>Varidnaviria</taxon>
        <taxon>Bamfordvirae</taxon>
        <taxon>Nucleocytoviricota</taxon>
        <taxon>Pokkesviricetes</taxon>
        <taxon>Chitovirales</taxon>
        <taxon>Poxviridae</taxon>
        <taxon>Chordopoxvirinae</taxon>
        <taxon>Mustelpoxvirus</taxon>
        <taxon>Mustelpoxvirus seaotterpox</taxon>
        <taxon>Sea otterpox virus</taxon>
    </lineage>
</organism>
<reference evidence="11" key="1">
    <citation type="submission" date="2018-05" db="EMBL/GenBank/DDBJ databases">
        <title>Complete Genome Sequence of a Novel Sea Otter Poxvirus.</title>
        <authorList>
            <person name="Jacob J.M."/>
            <person name="Subramaniam K."/>
            <person name="Tu S.-L."/>
            <person name="Nielsen O."/>
            <person name="Tuomi P.A."/>
            <person name="Upton C."/>
            <person name="Waltzek T.B."/>
        </authorList>
    </citation>
    <scope>NUCLEOTIDE SEQUENCE [LARGE SCALE GENOMIC DNA]</scope>
    <source>
        <strain evidence="11">ELK</strain>
    </source>
</reference>
<evidence type="ECO:0000256" key="3">
    <source>
        <dbReference type="ARBA" id="ARBA00015634"/>
    </source>
</evidence>
<keyword evidence="7" id="KW-0804">Transcription</keyword>
<dbReference type="OrthoDB" id="7730at10239"/>
<evidence type="ECO:0000256" key="9">
    <source>
        <dbReference type="ARBA" id="ARBA00030405"/>
    </source>
</evidence>
<dbReference type="Proteomes" id="UP000249273">
    <property type="component" value="Segment"/>
</dbReference>
<proteinExistence type="inferred from homology"/>
<dbReference type="GeneID" id="36841094"/>
<evidence type="ECO:0000313" key="11">
    <source>
        <dbReference type="EMBL" id="AWU47142.1"/>
    </source>
</evidence>
<gene>
    <name evidence="11" type="primary">SOPV-ELK-097</name>
</gene>
<evidence type="ECO:0000256" key="2">
    <source>
        <dbReference type="ARBA" id="ARBA00011528"/>
    </source>
</evidence>
<keyword evidence="6" id="KW-0010">Activator</keyword>